<dbReference type="STRING" id="1429043.X474_15895"/>
<dbReference type="InterPro" id="IPR001932">
    <property type="entry name" value="PPM-type_phosphatase-like_dom"/>
</dbReference>
<reference evidence="4 5" key="1">
    <citation type="submission" date="2013-11" db="EMBL/GenBank/DDBJ databases">
        <title>Metagenomic analysis of a methanogenic consortium involved in long chain n-alkane degradation.</title>
        <authorList>
            <person name="Davidova I.A."/>
            <person name="Callaghan A.V."/>
            <person name="Wawrik B."/>
            <person name="Pruitt S."/>
            <person name="Marks C."/>
            <person name="Duncan K.E."/>
            <person name="Suflita J.M."/>
        </authorList>
    </citation>
    <scope>NUCLEOTIDE SEQUENCE [LARGE SCALE GENOMIC DNA]</scope>
    <source>
        <strain evidence="4 5">SPR</strain>
    </source>
</reference>
<evidence type="ECO:0000256" key="1">
    <source>
        <dbReference type="ARBA" id="ARBA00022801"/>
    </source>
</evidence>
<keyword evidence="5" id="KW-1185">Reference proteome</keyword>
<dbReference type="EMBL" id="AZAC01000019">
    <property type="protein sequence ID" value="KIX13046.1"/>
    <property type="molecule type" value="Genomic_DNA"/>
</dbReference>
<keyword evidence="2" id="KW-0472">Membrane</keyword>
<dbReference type="InParanoid" id="A0A0D2JBE8"/>
<evidence type="ECO:0000313" key="5">
    <source>
        <dbReference type="Proteomes" id="UP000032233"/>
    </source>
</evidence>
<dbReference type="GO" id="GO:0016791">
    <property type="term" value="F:phosphatase activity"/>
    <property type="evidence" value="ECO:0007669"/>
    <property type="project" value="TreeGrafter"/>
</dbReference>
<keyword evidence="2" id="KW-0812">Transmembrane</keyword>
<evidence type="ECO:0000256" key="2">
    <source>
        <dbReference type="SAM" id="Phobius"/>
    </source>
</evidence>
<feature type="domain" description="HAMP" evidence="3">
    <location>
        <begin position="334"/>
        <end position="386"/>
    </location>
</feature>
<dbReference type="SMART" id="SM00304">
    <property type="entry name" value="HAMP"/>
    <property type="match status" value="1"/>
</dbReference>
<accession>A0A0D2JBE8</accession>
<dbReference type="GO" id="GO:0016020">
    <property type="term" value="C:membrane"/>
    <property type="evidence" value="ECO:0007669"/>
    <property type="project" value="InterPro"/>
</dbReference>
<dbReference type="Proteomes" id="UP000032233">
    <property type="component" value="Unassembled WGS sequence"/>
</dbReference>
<comment type="caution">
    <text evidence="4">The sequence shown here is derived from an EMBL/GenBank/DDBJ whole genome shotgun (WGS) entry which is preliminary data.</text>
</comment>
<dbReference type="Gene3D" id="6.10.340.10">
    <property type="match status" value="1"/>
</dbReference>
<dbReference type="InterPro" id="IPR036457">
    <property type="entry name" value="PPM-type-like_dom_sf"/>
</dbReference>
<dbReference type="Gene3D" id="3.60.40.10">
    <property type="entry name" value="PPM-type phosphatase domain"/>
    <property type="match status" value="1"/>
</dbReference>
<dbReference type="PANTHER" id="PTHR43156">
    <property type="entry name" value="STAGE II SPORULATION PROTEIN E-RELATED"/>
    <property type="match status" value="1"/>
</dbReference>
<dbReference type="InterPro" id="IPR052016">
    <property type="entry name" value="Bact_Sigma-Reg"/>
</dbReference>
<dbReference type="CDD" id="cd06225">
    <property type="entry name" value="HAMP"/>
    <property type="match status" value="1"/>
</dbReference>
<dbReference type="RefSeq" id="WP_044349847.1">
    <property type="nucleotide sequence ID" value="NZ_AZAC01000019.1"/>
</dbReference>
<evidence type="ECO:0000313" key="4">
    <source>
        <dbReference type="EMBL" id="KIX13046.1"/>
    </source>
</evidence>
<dbReference type="PANTHER" id="PTHR43156:SF9">
    <property type="entry name" value="HAMP DOMAIN-CONTAINING PROTEIN"/>
    <property type="match status" value="1"/>
</dbReference>
<gene>
    <name evidence="4" type="ORF">X474_15895</name>
</gene>
<dbReference type="AlphaFoldDB" id="A0A0D2JBE8"/>
<keyword evidence="1" id="KW-0378">Hydrolase</keyword>
<dbReference type="SMART" id="SM00331">
    <property type="entry name" value="PP2C_SIG"/>
    <property type="match status" value="1"/>
</dbReference>
<name>A0A0D2JBE8_9BACT</name>
<dbReference type="Pfam" id="PF00672">
    <property type="entry name" value="HAMP"/>
    <property type="match status" value="1"/>
</dbReference>
<organism evidence="4 5">
    <name type="scientific">Dethiosulfatarculus sandiegensis</name>
    <dbReference type="NCBI Taxonomy" id="1429043"/>
    <lineage>
        <taxon>Bacteria</taxon>
        <taxon>Pseudomonadati</taxon>
        <taxon>Thermodesulfobacteriota</taxon>
        <taxon>Desulfarculia</taxon>
        <taxon>Desulfarculales</taxon>
        <taxon>Desulfarculaceae</taxon>
        <taxon>Dethiosulfatarculus</taxon>
    </lineage>
</organism>
<dbReference type="PROSITE" id="PS50885">
    <property type="entry name" value="HAMP"/>
    <property type="match status" value="1"/>
</dbReference>
<feature type="transmembrane region" description="Helical" evidence="2">
    <location>
        <begin position="313"/>
        <end position="332"/>
    </location>
</feature>
<dbReference type="SUPFAM" id="SSF158472">
    <property type="entry name" value="HAMP domain-like"/>
    <property type="match status" value="1"/>
</dbReference>
<dbReference type="OrthoDB" id="5496380at2"/>
<sequence>MRQSLTRKMNTMVLVIFLAMGGLITFGFMVLGQPIVDELGTSYAVNRVLREKSRVEALVEKEIALALKLADSPIIKKWCTDESDKRIKSLALSELESFKKHFKNHNYFLAMSHSGHYYFNDRANKYDPLRHRYTLHGKVEKDAWFYRMLKEVDDYELNLDINVFLQTVKIWINVIIKNRGEKVGVTGTGLDLTGFLKDVVYQSEEGVDIILLDREGNISAYKNPTYIEANARAKQSGKKIKIFDLLESQEDKERFASHLAALDKGTQQVETFKINVDGKSYLASGVRLANLGWQCFVLIDLPKILDLKTFTPVLGLMLVLLGIAVFLISWFVRREMLMPLSRLSDSAELISQRNYQVDLPEDKNDEIGALSRSFGQMAVQVRQYTENLEDMVEERTKSLTLANQALEFSNQRMTDSINYARIILQGVLPADEYLKAIFPEHVLVWQPKDLVGGDMYFVTRTPSGRIIVVGDCTGHGVPGALMVMSVQALLKRALKTVSPTDPSLVLTELNLLVKKTLNHDPASPVDSGLDIGICYLPDHNDEMIFAGAGMSIYIRENGKVTVIKPDRKGLGYRRSPDNYVFTRHQITGLKGKVFYLASDGILDQPGGKSGLPFGSRRFINFLESLANLPLERQGEAVYKVLLEYSGPREQRDDLVFFGFRA</sequence>
<keyword evidence="2" id="KW-1133">Transmembrane helix</keyword>
<evidence type="ECO:0000259" key="3">
    <source>
        <dbReference type="PROSITE" id="PS50885"/>
    </source>
</evidence>
<dbReference type="InterPro" id="IPR003660">
    <property type="entry name" value="HAMP_dom"/>
</dbReference>
<dbReference type="Pfam" id="PF07228">
    <property type="entry name" value="SpoIIE"/>
    <property type="match status" value="1"/>
</dbReference>
<dbReference type="GO" id="GO:0007165">
    <property type="term" value="P:signal transduction"/>
    <property type="evidence" value="ECO:0007669"/>
    <property type="project" value="InterPro"/>
</dbReference>
<proteinExistence type="predicted"/>
<protein>
    <recommendedName>
        <fullName evidence="3">HAMP domain-containing protein</fullName>
    </recommendedName>
</protein>